<accession>A0A9X4EXG5</accession>
<gene>
    <name evidence="2" type="ORF">L9W94_14245</name>
</gene>
<keyword evidence="1" id="KW-1133">Transmembrane helix</keyword>
<keyword evidence="1" id="KW-0472">Membrane</keyword>
<evidence type="ECO:0000313" key="3">
    <source>
        <dbReference type="Proteomes" id="UP001140979"/>
    </source>
</evidence>
<name>A0A9X4EXG5_9VIBR</name>
<protein>
    <submittedName>
        <fullName evidence="2">Uncharacterized protein</fullName>
    </submittedName>
</protein>
<keyword evidence="1" id="KW-0812">Transmembrane</keyword>
<dbReference type="RefSeq" id="WP_274683565.1">
    <property type="nucleotide sequence ID" value="NZ_JAKNBA010000027.1"/>
</dbReference>
<organism evidence="2 3">
    <name type="scientific">Vibrio aestuarianus</name>
    <dbReference type="NCBI Taxonomy" id="28171"/>
    <lineage>
        <taxon>Bacteria</taxon>
        <taxon>Pseudomonadati</taxon>
        <taxon>Pseudomonadota</taxon>
        <taxon>Gammaproteobacteria</taxon>
        <taxon>Vibrionales</taxon>
        <taxon>Vibrionaceae</taxon>
        <taxon>Vibrio</taxon>
    </lineage>
</organism>
<proteinExistence type="predicted"/>
<evidence type="ECO:0000313" key="2">
    <source>
        <dbReference type="EMBL" id="MDE1243291.1"/>
    </source>
</evidence>
<dbReference type="Proteomes" id="UP001140979">
    <property type="component" value="Unassembled WGS sequence"/>
</dbReference>
<reference evidence="2" key="1">
    <citation type="submission" date="2022-02" db="EMBL/GenBank/DDBJ databases">
        <title>Emergence and expansion in Europe of a Vibrio aestuarianus clonal complex pathogenic for oysters.</title>
        <authorList>
            <person name="Mesnil A."/>
            <person name="Travers M.-A."/>
        </authorList>
    </citation>
    <scope>NUCLEOTIDE SEQUENCE</scope>
    <source>
        <strain evidence="2">19_064_11T1</strain>
    </source>
</reference>
<sequence>MYRKLGIALAVLVALGLFFFFLFPKKTSLFKPNQVASDSTQEVSVNEAASPELLSRDVNFPTPVIQLQQTVAHGLIEAERTDLPLLKGELAEFSQTNIREEYPSPPELKDLKQRLNQLQLINQHQ</sequence>
<feature type="transmembrane region" description="Helical" evidence="1">
    <location>
        <begin position="6"/>
        <end position="23"/>
    </location>
</feature>
<comment type="caution">
    <text evidence="2">The sequence shown here is derived from an EMBL/GenBank/DDBJ whole genome shotgun (WGS) entry which is preliminary data.</text>
</comment>
<dbReference type="AlphaFoldDB" id="A0A9X4EXG5"/>
<evidence type="ECO:0000256" key="1">
    <source>
        <dbReference type="SAM" id="Phobius"/>
    </source>
</evidence>
<dbReference type="EMBL" id="JAKNBA010000027">
    <property type="protein sequence ID" value="MDE1243291.1"/>
    <property type="molecule type" value="Genomic_DNA"/>
</dbReference>